<comment type="caution">
    <text evidence="2">The sequence shown here is derived from an EMBL/GenBank/DDBJ whole genome shotgun (WGS) entry which is preliminary data.</text>
</comment>
<dbReference type="EMBL" id="JACLAW010000001">
    <property type="protein sequence ID" value="MBC2663996.1"/>
    <property type="molecule type" value="Genomic_DNA"/>
</dbReference>
<gene>
    <name evidence="2" type="ORF">H7F51_00540</name>
</gene>
<evidence type="ECO:0000313" key="3">
    <source>
        <dbReference type="Proteomes" id="UP000566813"/>
    </source>
</evidence>
<evidence type="ECO:0000259" key="1">
    <source>
        <dbReference type="Pfam" id="PF13460"/>
    </source>
</evidence>
<feature type="domain" description="NAD(P)-binding" evidence="1">
    <location>
        <begin position="8"/>
        <end position="146"/>
    </location>
</feature>
<sequence>MTLVAITGATGFVGQALIERALGDGIEVRALTRADQPARKGVTWVKGDLANIRALARLMKGAEAVIHVAGVINAPDPAGFEAGNVTGTLTVIEAARKAGVPRFVFVSSLSAREPDLSAYGASKAKAEKLVKSSGLDWTIVRPPAIYGPRDKEILELFRIARWGVLPMPPKAGRASLLHVDDLARLLLALVPPSRNTGHKVFEPDDGRPGGWSHYELARAIGWAVGRRPLVLHLSQRLLDGVAWADARLRGDRAKLTPDRVGYMCHPDWVVRERARPPQRLWQARIETRQGLETTARWYCDEGWL</sequence>
<protein>
    <submittedName>
        <fullName evidence="2">NAD(P)-dependent oxidoreductase</fullName>
    </submittedName>
</protein>
<dbReference type="InterPro" id="IPR051207">
    <property type="entry name" value="ComplexI_NDUFA9_subunit"/>
</dbReference>
<dbReference type="Pfam" id="PF13460">
    <property type="entry name" value="NAD_binding_10"/>
    <property type="match status" value="1"/>
</dbReference>
<name>A0A7X1FNF3_9SPHN</name>
<dbReference type="PANTHER" id="PTHR12126">
    <property type="entry name" value="NADH-UBIQUINONE OXIDOREDUCTASE 39 KDA SUBUNIT-RELATED"/>
    <property type="match status" value="1"/>
</dbReference>
<reference evidence="2 3" key="1">
    <citation type="submission" date="2020-08" db="EMBL/GenBank/DDBJ databases">
        <title>The genome sequence of type strain Novosphingobium flavum NBRC 111647.</title>
        <authorList>
            <person name="Liu Y."/>
        </authorList>
    </citation>
    <scope>NUCLEOTIDE SEQUENCE [LARGE SCALE GENOMIC DNA]</scope>
    <source>
        <strain evidence="2 3">NBRC 111647</strain>
    </source>
</reference>
<dbReference type="SUPFAM" id="SSF51735">
    <property type="entry name" value="NAD(P)-binding Rossmann-fold domains"/>
    <property type="match status" value="1"/>
</dbReference>
<dbReference type="InterPro" id="IPR036291">
    <property type="entry name" value="NAD(P)-bd_dom_sf"/>
</dbReference>
<dbReference type="InterPro" id="IPR016040">
    <property type="entry name" value="NAD(P)-bd_dom"/>
</dbReference>
<dbReference type="AlphaFoldDB" id="A0A7X1FNF3"/>
<keyword evidence="3" id="KW-1185">Reference proteome</keyword>
<dbReference type="Gene3D" id="3.40.50.720">
    <property type="entry name" value="NAD(P)-binding Rossmann-like Domain"/>
    <property type="match status" value="1"/>
</dbReference>
<dbReference type="RefSeq" id="WP_185662254.1">
    <property type="nucleotide sequence ID" value="NZ_JACLAW010000001.1"/>
</dbReference>
<organism evidence="2 3">
    <name type="scientific">Novosphingobium flavum</name>
    <dbReference type="NCBI Taxonomy" id="1778672"/>
    <lineage>
        <taxon>Bacteria</taxon>
        <taxon>Pseudomonadati</taxon>
        <taxon>Pseudomonadota</taxon>
        <taxon>Alphaproteobacteria</taxon>
        <taxon>Sphingomonadales</taxon>
        <taxon>Sphingomonadaceae</taxon>
        <taxon>Novosphingobium</taxon>
    </lineage>
</organism>
<dbReference type="GO" id="GO:0044877">
    <property type="term" value="F:protein-containing complex binding"/>
    <property type="evidence" value="ECO:0007669"/>
    <property type="project" value="TreeGrafter"/>
</dbReference>
<dbReference type="Proteomes" id="UP000566813">
    <property type="component" value="Unassembled WGS sequence"/>
</dbReference>
<accession>A0A7X1FNF3</accession>
<dbReference type="PANTHER" id="PTHR12126:SF11">
    <property type="entry name" value="NADH DEHYDROGENASE [UBIQUINONE] 1 ALPHA SUBCOMPLEX SUBUNIT 9, MITOCHONDRIAL"/>
    <property type="match status" value="1"/>
</dbReference>
<evidence type="ECO:0000313" key="2">
    <source>
        <dbReference type="EMBL" id="MBC2663996.1"/>
    </source>
</evidence>
<proteinExistence type="predicted"/>